<name>A0AAW2ZJK9_9EUKA</name>
<evidence type="ECO:0000313" key="7">
    <source>
        <dbReference type="EMBL" id="KAL0489568.1"/>
    </source>
</evidence>
<keyword evidence="8" id="KW-1185">Reference proteome</keyword>
<dbReference type="Proteomes" id="UP001431209">
    <property type="component" value="Unassembled WGS sequence"/>
</dbReference>
<dbReference type="InterPro" id="IPR013083">
    <property type="entry name" value="Znf_RING/FYVE/PHD"/>
</dbReference>
<evidence type="ECO:0000313" key="8">
    <source>
        <dbReference type="Proteomes" id="UP001431209"/>
    </source>
</evidence>
<dbReference type="InterPro" id="IPR047126">
    <property type="entry name" value="RNF141-like"/>
</dbReference>
<accession>A0AAW2ZJK9</accession>
<dbReference type="PROSITE" id="PS00518">
    <property type="entry name" value="ZF_RING_1"/>
    <property type="match status" value="1"/>
</dbReference>
<evidence type="ECO:0000256" key="2">
    <source>
        <dbReference type="ARBA" id="ARBA00022723"/>
    </source>
</evidence>
<protein>
    <recommendedName>
        <fullName evidence="1">RING finger protein 141</fullName>
    </recommendedName>
</protein>
<proteinExistence type="predicted"/>
<evidence type="ECO:0000256" key="1">
    <source>
        <dbReference type="ARBA" id="ARBA00022017"/>
    </source>
</evidence>
<evidence type="ECO:0000256" key="3">
    <source>
        <dbReference type="ARBA" id="ARBA00022771"/>
    </source>
</evidence>
<evidence type="ECO:0000259" key="6">
    <source>
        <dbReference type="PROSITE" id="PS50089"/>
    </source>
</evidence>
<dbReference type="PANTHER" id="PTHR12109:SF3">
    <property type="entry name" value="RING FINGER PROTEIN 141"/>
    <property type="match status" value="1"/>
</dbReference>
<dbReference type="PROSITE" id="PS50089">
    <property type="entry name" value="ZF_RING_2"/>
    <property type="match status" value="1"/>
</dbReference>
<keyword evidence="3 5" id="KW-0863">Zinc-finger</keyword>
<dbReference type="GO" id="GO:0008270">
    <property type="term" value="F:zinc ion binding"/>
    <property type="evidence" value="ECO:0007669"/>
    <property type="project" value="UniProtKB-KW"/>
</dbReference>
<evidence type="ECO:0000256" key="5">
    <source>
        <dbReference type="PROSITE-ProRule" id="PRU00175"/>
    </source>
</evidence>
<dbReference type="Pfam" id="PF13639">
    <property type="entry name" value="zf-RING_2"/>
    <property type="match status" value="1"/>
</dbReference>
<feature type="domain" description="RING-type" evidence="6">
    <location>
        <begin position="98"/>
        <end position="135"/>
    </location>
</feature>
<gene>
    <name evidence="7" type="ORF">AKO1_010424</name>
</gene>
<dbReference type="GO" id="GO:0004842">
    <property type="term" value="F:ubiquitin-protein transferase activity"/>
    <property type="evidence" value="ECO:0007669"/>
    <property type="project" value="TreeGrafter"/>
</dbReference>
<dbReference type="InterPro" id="IPR017907">
    <property type="entry name" value="Znf_RING_CS"/>
</dbReference>
<keyword evidence="2" id="KW-0479">Metal-binding</keyword>
<dbReference type="InterPro" id="IPR043400">
    <property type="entry name" value="RING-HC_RNF141"/>
</dbReference>
<organism evidence="7 8">
    <name type="scientific">Acrasis kona</name>
    <dbReference type="NCBI Taxonomy" id="1008807"/>
    <lineage>
        <taxon>Eukaryota</taxon>
        <taxon>Discoba</taxon>
        <taxon>Heterolobosea</taxon>
        <taxon>Tetramitia</taxon>
        <taxon>Eutetramitia</taxon>
        <taxon>Acrasidae</taxon>
        <taxon>Acrasis</taxon>
    </lineage>
</organism>
<dbReference type="AlphaFoldDB" id="A0AAW2ZJK9"/>
<dbReference type="Gene3D" id="3.30.40.10">
    <property type="entry name" value="Zinc/RING finger domain, C3HC4 (zinc finger)"/>
    <property type="match status" value="1"/>
</dbReference>
<dbReference type="SUPFAM" id="SSF57850">
    <property type="entry name" value="RING/U-box"/>
    <property type="match status" value="1"/>
</dbReference>
<dbReference type="PANTHER" id="PTHR12109">
    <property type="entry name" value="RING FINGER PROTEIN 141-RELATED"/>
    <property type="match status" value="1"/>
</dbReference>
<dbReference type="GO" id="GO:0051865">
    <property type="term" value="P:protein autoubiquitination"/>
    <property type="evidence" value="ECO:0007669"/>
    <property type="project" value="TreeGrafter"/>
</dbReference>
<reference evidence="7 8" key="1">
    <citation type="submission" date="2024-03" db="EMBL/GenBank/DDBJ databases">
        <title>The Acrasis kona genome and developmental transcriptomes reveal deep origins of eukaryotic multicellular pathways.</title>
        <authorList>
            <person name="Sheikh S."/>
            <person name="Fu C.-J."/>
            <person name="Brown M.W."/>
            <person name="Baldauf S.L."/>
        </authorList>
    </citation>
    <scope>NUCLEOTIDE SEQUENCE [LARGE SCALE GENOMIC DNA]</scope>
    <source>
        <strain evidence="7 8">ATCC MYA-3509</strain>
    </source>
</reference>
<comment type="caution">
    <text evidence="7">The sequence shown here is derived from an EMBL/GenBank/DDBJ whole genome shotgun (WGS) entry which is preliminary data.</text>
</comment>
<dbReference type="SMART" id="SM00184">
    <property type="entry name" value="RING"/>
    <property type="match status" value="1"/>
</dbReference>
<dbReference type="EMBL" id="JAOPGA020001569">
    <property type="protein sequence ID" value="KAL0489568.1"/>
    <property type="molecule type" value="Genomic_DNA"/>
</dbReference>
<dbReference type="InterPro" id="IPR001841">
    <property type="entry name" value="Znf_RING"/>
</dbReference>
<dbReference type="CDD" id="cd16545">
    <property type="entry name" value="RING-HC_RNF141"/>
    <property type="match status" value="1"/>
</dbReference>
<sequence>MGNEQSTSANISVAVLEAHADFANRVFKEKIPFKEFYLKFKINSAKNVNIMIYKVFESGEEEWRKINPGIFEKIINRVQMEASTFLKTKGDEEEEEECAICMEQKSEVTLPCTHSFCHDCIQKWNLTSKTCPTCRVEANVNDPNYQDQTWVLQDTPTNEEVAEQLYIYIDEVTFIKNIENKIKEWNPFDVEK</sequence>
<evidence type="ECO:0000256" key="4">
    <source>
        <dbReference type="ARBA" id="ARBA00022833"/>
    </source>
</evidence>
<keyword evidence="4" id="KW-0862">Zinc</keyword>